<dbReference type="PROSITE" id="PS50949">
    <property type="entry name" value="HTH_GNTR"/>
    <property type="match status" value="1"/>
</dbReference>
<name>A0A4D4LF40_STRVO</name>
<dbReference type="SMART" id="SM00895">
    <property type="entry name" value="FCD"/>
    <property type="match status" value="1"/>
</dbReference>
<dbReference type="InterPro" id="IPR008920">
    <property type="entry name" value="TF_FadR/GntR_C"/>
</dbReference>
<dbReference type="EMBL" id="BJHW01000002">
    <property type="protein sequence ID" value="GDY60251.1"/>
    <property type="molecule type" value="Genomic_DNA"/>
</dbReference>
<dbReference type="Pfam" id="PF07729">
    <property type="entry name" value="FCD"/>
    <property type="match status" value="1"/>
</dbReference>
<proteinExistence type="predicted"/>
<dbReference type="GO" id="GO:0003700">
    <property type="term" value="F:DNA-binding transcription factor activity"/>
    <property type="evidence" value="ECO:0007669"/>
    <property type="project" value="InterPro"/>
</dbReference>
<dbReference type="RefSeq" id="WP_162002116.1">
    <property type="nucleotide sequence ID" value="NZ_BAAASO010000090.1"/>
</dbReference>
<comment type="caution">
    <text evidence="5">The sequence shown here is derived from an EMBL/GenBank/DDBJ whole genome shotgun (WGS) entry which is preliminary data.</text>
</comment>
<dbReference type="CDD" id="cd07377">
    <property type="entry name" value="WHTH_GntR"/>
    <property type="match status" value="1"/>
</dbReference>
<dbReference type="Pfam" id="PF00392">
    <property type="entry name" value="GntR"/>
    <property type="match status" value="1"/>
</dbReference>
<dbReference type="InterPro" id="IPR036388">
    <property type="entry name" value="WH-like_DNA-bd_sf"/>
</dbReference>
<gene>
    <name evidence="5" type="ORF">SVIO_108740</name>
</gene>
<evidence type="ECO:0000256" key="3">
    <source>
        <dbReference type="ARBA" id="ARBA00023163"/>
    </source>
</evidence>
<dbReference type="Gene3D" id="1.10.10.10">
    <property type="entry name" value="Winged helix-like DNA-binding domain superfamily/Winged helix DNA-binding domain"/>
    <property type="match status" value="1"/>
</dbReference>
<dbReference type="SMART" id="SM00345">
    <property type="entry name" value="HTH_GNTR"/>
    <property type="match status" value="1"/>
</dbReference>
<organism evidence="5 6">
    <name type="scientific">Streptomyces violaceusniger</name>
    <dbReference type="NCBI Taxonomy" id="68280"/>
    <lineage>
        <taxon>Bacteria</taxon>
        <taxon>Bacillati</taxon>
        <taxon>Actinomycetota</taxon>
        <taxon>Actinomycetes</taxon>
        <taxon>Kitasatosporales</taxon>
        <taxon>Streptomycetaceae</taxon>
        <taxon>Streptomyces</taxon>
        <taxon>Streptomyces violaceusniger group</taxon>
    </lineage>
</organism>
<dbReference type="InterPro" id="IPR036390">
    <property type="entry name" value="WH_DNA-bd_sf"/>
</dbReference>
<dbReference type="GO" id="GO:0003677">
    <property type="term" value="F:DNA binding"/>
    <property type="evidence" value="ECO:0007669"/>
    <property type="project" value="UniProtKB-KW"/>
</dbReference>
<dbReference type="SUPFAM" id="SSF48008">
    <property type="entry name" value="GntR ligand-binding domain-like"/>
    <property type="match status" value="1"/>
</dbReference>
<evidence type="ECO:0000313" key="6">
    <source>
        <dbReference type="Proteomes" id="UP000301309"/>
    </source>
</evidence>
<evidence type="ECO:0000256" key="1">
    <source>
        <dbReference type="ARBA" id="ARBA00023015"/>
    </source>
</evidence>
<protein>
    <submittedName>
        <fullName evidence="5">GntR family transcriptional regulator</fullName>
    </submittedName>
</protein>
<sequence>MGRPADAIYLALKSSIQTGQLAPGEHLVEENLRAQYGVSRTPVRNALRRLSEDGLVTIETNRGAFVASWTDSDATEVMAIRSMLEPYAAQRAAERRTDSQLTELYALCDRMEACATEQASDFRDELAHSNHEFHLLVLQCAASPRLYSIAANLARAPMMLGSFQLYNSHQLGRSLQDHRELTNAIAVRDAAAARAVMEAHLRLSYLALTAAPAPLQC</sequence>
<dbReference type="PANTHER" id="PTHR43537">
    <property type="entry name" value="TRANSCRIPTIONAL REGULATOR, GNTR FAMILY"/>
    <property type="match status" value="1"/>
</dbReference>
<dbReference type="InterPro" id="IPR011711">
    <property type="entry name" value="GntR_C"/>
</dbReference>
<evidence type="ECO:0000259" key="4">
    <source>
        <dbReference type="PROSITE" id="PS50949"/>
    </source>
</evidence>
<dbReference type="SUPFAM" id="SSF46785">
    <property type="entry name" value="Winged helix' DNA-binding domain"/>
    <property type="match status" value="1"/>
</dbReference>
<evidence type="ECO:0000313" key="5">
    <source>
        <dbReference type="EMBL" id="GDY60251.1"/>
    </source>
</evidence>
<dbReference type="PANTHER" id="PTHR43537:SF5">
    <property type="entry name" value="UXU OPERON TRANSCRIPTIONAL REGULATOR"/>
    <property type="match status" value="1"/>
</dbReference>
<keyword evidence="1" id="KW-0805">Transcription regulation</keyword>
<dbReference type="InterPro" id="IPR000524">
    <property type="entry name" value="Tscrpt_reg_HTH_GntR"/>
</dbReference>
<keyword evidence="2" id="KW-0238">DNA-binding</keyword>
<evidence type="ECO:0000256" key="2">
    <source>
        <dbReference type="ARBA" id="ARBA00023125"/>
    </source>
</evidence>
<dbReference type="AlphaFoldDB" id="A0A4D4LF40"/>
<dbReference type="Proteomes" id="UP000301309">
    <property type="component" value="Unassembled WGS sequence"/>
</dbReference>
<feature type="domain" description="HTH gntR-type" evidence="4">
    <location>
        <begin position="2"/>
        <end position="69"/>
    </location>
</feature>
<keyword evidence="3" id="KW-0804">Transcription</keyword>
<keyword evidence="6" id="KW-1185">Reference proteome</keyword>
<reference evidence="5 6" key="1">
    <citation type="journal article" date="2020" name="Int. J. Syst. Evol. Microbiol.">
        <title>Reclassification of Streptomyces castelarensis and Streptomyces sporoclivatus as later heterotypic synonyms of Streptomyces antimycoticus.</title>
        <authorList>
            <person name="Komaki H."/>
            <person name="Tamura T."/>
        </authorList>
    </citation>
    <scope>NUCLEOTIDE SEQUENCE [LARGE SCALE GENOMIC DNA]</scope>
    <source>
        <strain evidence="5 6">NBRC 13459</strain>
    </source>
</reference>
<accession>A0A4D4LF40</accession>
<dbReference type="Gene3D" id="1.20.120.530">
    <property type="entry name" value="GntR ligand-binding domain-like"/>
    <property type="match status" value="1"/>
</dbReference>